<dbReference type="CDD" id="cd00397">
    <property type="entry name" value="DNA_BRE_C"/>
    <property type="match status" value="1"/>
</dbReference>
<dbReference type="PANTHER" id="PTHR30349">
    <property type="entry name" value="PHAGE INTEGRASE-RELATED"/>
    <property type="match status" value="1"/>
</dbReference>
<evidence type="ECO:0000313" key="8">
    <source>
        <dbReference type="Proteomes" id="UP000295729"/>
    </source>
</evidence>
<feature type="compositionally biased region" description="Basic and acidic residues" evidence="5">
    <location>
        <begin position="402"/>
        <end position="413"/>
    </location>
</feature>
<sequence length="423" mass="49197">MKRRMIQMSAPLPLIDNLEHLPNPFTQFHGILGPLQNDIPQLSKVDYQRDLQLALCFIYSYNGSQATFNSYRREVERLLLWAWFVVESPALALRRDQIEEFIHFCNAPPEDWIGTKNVARFKNKMGERVPNDEWRPFVAHVSKLDFRNGQVPLSQQYSLSQAAIRATFSILSSYYGFLMQEEAVQQNPVALIRQKSKFVKKEVTRRQVRRISNLQWDYVIETAELMAEEDPATHERTLFIMNALLGMYLRISELVADERSAPIMGDFIKDADGNWWFKVLSKGNKERLVSVSDEMLNALIRYRRFRQLPDLPTVAEQTALIPKTRGQGAMTSSRQVRNIVQHCFDQAFYRMCDDGLKSDAEDLRVATVHWLRHTGISEDVKVRPKEHVREDAGHASMATTDRYIDTEYRERHASGRKKPLRPH</sequence>
<dbReference type="Gene3D" id="1.10.150.130">
    <property type="match status" value="1"/>
</dbReference>
<dbReference type="InterPro" id="IPR002104">
    <property type="entry name" value="Integrase_catalytic"/>
</dbReference>
<keyword evidence="3" id="KW-0238">DNA-binding</keyword>
<feature type="compositionally biased region" description="Basic residues" evidence="5">
    <location>
        <begin position="414"/>
        <end position="423"/>
    </location>
</feature>
<dbReference type="InterPro" id="IPR010998">
    <property type="entry name" value="Integrase_recombinase_N"/>
</dbReference>
<proteinExistence type="predicted"/>
<dbReference type="InterPro" id="IPR011010">
    <property type="entry name" value="DNA_brk_join_enz"/>
</dbReference>
<gene>
    <name evidence="7" type="ORF">C8D85_0444</name>
</gene>
<dbReference type="PROSITE" id="PS51898">
    <property type="entry name" value="TYR_RECOMBINASE"/>
    <property type="match status" value="1"/>
</dbReference>
<name>A0A4R6XBT3_9GAMM</name>
<dbReference type="InterPro" id="IPR050090">
    <property type="entry name" value="Tyrosine_recombinase_XerCD"/>
</dbReference>
<feature type="domain" description="Tyr recombinase" evidence="6">
    <location>
        <begin position="209"/>
        <end position="417"/>
    </location>
</feature>
<reference evidence="7 8" key="1">
    <citation type="submission" date="2019-03" db="EMBL/GenBank/DDBJ databases">
        <title>Genomic Encyclopedia of Type Strains, Phase IV (KMG-IV): sequencing the most valuable type-strain genomes for metagenomic binning, comparative biology and taxonomic classification.</title>
        <authorList>
            <person name="Goeker M."/>
        </authorList>
    </citation>
    <scope>NUCLEOTIDE SEQUENCE [LARGE SCALE GENOMIC DNA]</scope>
    <source>
        <strain evidence="7 8">DSM 5604</strain>
    </source>
</reference>
<evidence type="ECO:0000259" key="6">
    <source>
        <dbReference type="PROSITE" id="PS51898"/>
    </source>
</evidence>
<accession>A0A4R6XBT3</accession>
<dbReference type="GO" id="GO:0006310">
    <property type="term" value="P:DNA recombination"/>
    <property type="evidence" value="ECO:0007669"/>
    <property type="project" value="UniProtKB-KW"/>
</dbReference>
<comment type="caution">
    <text evidence="7">The sequence shown here is derived from an EMBL/GenBank/DDBJ whole genome shotgun (WGS) entry which is preliminary data.</text>
</comment>
<dbReference type="SUPFAM" id="SSF56349">
    <property type="entry name" value="DNA breaking-rejoining enzymes"/>
    <property type="match status" value="1"/>
</dbReference>
<dbReference type="PANTHER" id="PTHR30349:SF77">
    <property type="entry name" value="TYROSINE RECOMBINASE XERC"/>
    <property type="match status" value="1"/>
</dbReference>
<feature type="region of interest" description="Disordered" evidence="5">
    <location>
        <begin position="386"/>
        <end position="423"/>
    </location>
</feature>
<evidence type="ECO:0000256" key="4">
    <source>
        <dbReference type="ARBA" id="ARBA00023172"/>
    </source>
</evidence>
<dbReference type="GO" id="GO:0005737">
    <property type="term" value="C:cytoplasm"/>
    <property type="evidence" value="ECO:0007669"/>
    <property type="project" value="UniProtKB-SubCell"/>
</dbReference>
<dbReference type="Proteomes" id="UP000295729">
    <property type="component" value="Unassembled WGS sequence"/>
</dbReference>
<evidence type="ECO:0000256" key="2">
    <source>
        <dbReference type="ARBA" id="ARBA00022908"/>
    </source>
</evidence>
<dbReference type="AlphaFoldDB" id="A0A4R6XBT3"/>
<dbReference type="Gene3D" id="1.10.443.10">
    <property type="entry name" value="Intergrase catalytic core"/>
    <property type="match status" value="1"/>
</dbReference>
<evidence type="ECO:0000256" key="3">
    <source>
        <dbReference type="ARBA" id="ARBA00023125"/>
    </source>
</evidence>
<evidence type="ECO:0000256" key="1">
    <source>
        <dbReference type="ARBA" id="ARBA00004496"/>
    </source>
</evidence>
<keyword evidence="8" id="KW-1185">Reference proteome</keyword>
<keyword evidence="2" id="KW-0229">DNA integration</keyword>
<dbReference type="GO" id="GO:0015074">
    <property type="term" value="P:DNA integration"/>
    <property type="evidence" value="ECO:0007669"/>
    <property type="project" value="UniProtKB-KW"/>
</dbReference>
<organism evidence="7 8">
    <name type="scientific">Marinomonas communis</name>
    <dbReference type="NCBI Taxonomy" id="28254"/>
    <lineage>
        <taxon>Bacteria</taxon>
        <taxon>Pseudomonadati</taxon>
        <taxon>Pseudomonadota</taxon>
        <taxon>Gammaproteobacteria</taxon>
        <taxon>Oceanospirillales</taxon>
        <taxon>Oceanospirillaceae</taxon>
        <taxon>Marinomonas</taxon>
    </lineage>
</organism>
<keyword evidence="4" id="KW-0233">DNA recombination</keyword>
<evidence type="ECO:0000256" key="5">
    <source>
        <dbReference type="SAM" id="MobiDB-lite"/>
    </source>
</evidence>
<dbReference type="InterPro" id="IPR013762">
    <property type="entry name" value="Integrase-like_cat_sf"/>
</dbReference>
<protein>
    <submittedName>
        <fullName evidence="7">Site-specific recombinase XerD</fullName>
    </submittedName>
</protein>
<dbReference type="EMBL" id="SNZA01000001">
    <property type="protein sequence ID" value="TDR15090.1"/>
    <property type="molecule type" value="Genomic_DNA"/>
</dbReference>
<evidence type="ECO:0000313" key="7">
    <source>
        <dbReference type="EMBL" id="TDR15090.1"/>
    </source>
</evidence>
<comment type="subcellular location">
    <subcellularLocation>
        <location evidence="1">Cytoplasm</location>
    </subcellularLocation>
</comment>
<dbReference type="GO" id="GO:0003677">
    <property type="term" value="F:DNA binding"/>
    <property type="evidence" value="ECO:0007669"/>
    <property type="project" value="UniProtKB-KW"/>
</dbReference>